<evidence type="ECO:0000256" key="1">
    <source>
        <dbReference type="SAM" id="MobiDB-lite"/>
    </source>
</evidence>
<accession>A0A7E4V039</accession>
<keyword evidence="3" id="KW-1185">Reference proteome</keyword>
<reference evidence="3" key="1">
    <citation type="journal article" date="2013" name="Genetics">
        <title>The draft genome and transcriptome of Panagrellus redivivus are shaped by the harsh demands of a free-living lifestyle.</title>
        <authorList>
            <person name="Srinivasan J."/>
            <person name="Dillman A.R."/>
            <person name="Macchietto M.G."/>
            <person name="Heikkinen L."/>
            <person name="Lakso M."/>
            <person name="Fracchia K.M."/>
            <person name="Antoshechkin I."/>
            <person name="Mortazavi A."/>
            <person name="Wong G."/>
            <person name="Sternberg P.W."/>
        </authorList>
    </citation>
    <scope>NUCLEOTIDE SEQUENCE [LARGE SCALE GENOMIC DNA]</scope>
    <source>
        <strain evidence="3">MT8872</strain>
    </source>
</reference>
<organism evidence="3 4">
    <name type="scientific">Panagrellus redivivus</name>
    <name type="common">Microworm</name>
    <dbReference type="NCBI Taxonomy" id="6233"/>
    <lineage>
        <taxon>Eukaryota</taxon>
        <taxon>Metazoa</taxon>
        <taxon>Ecdysozoa</taxon>
        <taxon>Nematoda</taxon>
        <taxon>Chromadorea</taxon>
        <taxon>Rhabditida</taxon>
        <taxon>Tylenchina</taxon>
        <taxon>Panagrolaimomorpha</taxon>
        <taxon>Panagrolaimoidea</taxon>
        <taxon>Panagrolaimidae</taxon>
        <taxon>Panagrellus</taxon>
    </lineage>
</organism>
<dbReference type="AlphaFoldDB" id="A0A7E4V039"/>
<dbReference type="WBParaSite" id="Pan_g14675.t1">
    <property type="protein sequence ID" value="Pan_g14675.t1"/>
    <property type="gene ID" value="Pan_g14675"/>
</dbReference>
<dbReference type="Gene3D" id="3.90.1720.10">
    <property type="entry name" value="endopeptidase domain like (from Nostoc punctiforme)"/>
    <property type="match status" value="1"/>
</dbReference>
<dbReference type="PANTHER" id="PTHR36948:SF1">
    <property type="entry name" value="EGG-LAYING DEFECTIVE PROTEIN 26"/>
    <property type="match status" value="1"/>
</dbReference>
<dbReference type="PROSITE" id="PS51934">
    <property type="entry name" value="LRAT"/>
    <property type="match status" value="1"/>
</dbReference>
<evidence type="ECO:0000313" key="3">
    <source>
        <dbReference type="Proteomes" id="UP000492821"/>
    </source>
</evidence>
<dbReference type="GO" id="GO:0000902">
    <property type="term" value="P:cell morphogenesis"/>
    <property type="evidence" value="ECO:0007669"/>
    <property type="project" value="TreeGrafter"/>
</dbReference>
<sequence>MVMSHVMSKQHQSTDNENEFPGVSIHGQRFTIAVVRHRLVPTMYNVNLVVRVLKPTQPKVIKLNRSRLSLADAREFAVSCAEHISSPLSCVNYRQGLPHRAEIILSRNDVTLIQLPSEALKNPDDFIAPGDEIFVQCKSLNVRFFHSGIYGGDERVFHFMGDPIDQVASLAEVIFSKGSIHMDPWLEFVYSNLSYEPTDNITPTLYRVQYPLRVRSGEHIVSEAERLFRCGSKFIYDLRRNNCQHFSSYCCTGRPFSYDMAKGFKSMACSLLELSCSLRKCDESKFFGCASDDDSSSATSTSSLTDCDTVTMSSVTTNSNNGNDCICVRF</sequence>
<evidence type="ECO:0000313" key="4">
    <source>
        <dbReference type="WBParaSite" id="Pan_g14675.t1"/>
    </source>
</evidence>
<protein>
    <submittedName>
        <fullName evidence="4">LRAT domain-containing protein</fullName>
    </submittedName>
</protein>
<name>A0A7E4V039_PANRE</name>
<evidence type="ECO:0000259" key="2">
    <source>
        <dbReference type="PROSITE" id="PS51934"/>
    </source>
</evidence>
<proteinExistence type="predicted"/>
<dbReference type="Pfam" id="PF04970">
    <property type="entry name" value="LRAT"/>
    <property type="match status" value="1"/>
</dbReference>
<feature type="domain" description="LRAT" evidence="2">
    <location>
        <begin position="136"/>
        <end position="259"/>
    </location>
</feature>
<dbReference type="Proteomes" id="UP000492821">
    <property type="component" value="Unassembled WGS sequence"/>
</dbReference>
<dbReference type="PANTHER" id="PTHR36948">
    <property type="entry name" value="PROTEIN CBG04856"/>
    <property type="match status" value="1"/>
</dbReference>
<feature type="region of interest" description="Disordered" evidence="1">
    <location>
        <begin position="1"/>
        <end position="20"/>
    </location>
</feature>
<dbReference type="InterPro" id="IPR053372">
    <property type="entry name" value="Vulval_toroid_morpho-assoc"/>
</dbReference>
<reference evidence="4" key="2">
    <citation type="submission" date="2020-10" db="UniProtKB">
        <authorList>
            <consortium name="WormBaseParasite"/>
        </authorList>
    </citation>
    <scope>IDENTIFICATION</scope>
</reference>
<dbReference type="InterPro" id="IPR007053">
    <property type="entry name" value="LRAT_dom"/>
</dbReference>